<keyword evidence="1" id="KW-0547">Nucleotide-binding</keyword>
<sequence>MQTAQMWEPVKHVLPARFAKAVEEENLTRGFEEIRLRVGRAVEVSTGRASCFLSPEAGDACFTAQDAAETLERLSRHSVYAYEDEIRQGFITLPGGHRVGLCGRTSVTGGRVETIRNVSSFNIRAAKDLVGISRPLHAYLFDDAWLNTLIIGPPASGKTSLLRDLARSASVGMNQPYALPHKVGIVDERSEIAASVHGVPSFQFGERVDVLDRCPKAEGMMMMIRSMSPEVLVVDEIGSEADAKAVTEALQAGIRVFSSAHGASLQDARNRLMLESLFSRGAFERYVVLSNTRGKRQAVVQTSGVTS</sequence>
<evidence type="ECO:0000313" key="5">
    <source>
        <dbReference type="Proteomes" id="UP000242310"/>
    </source>
</evidence>
<dbReference type="EMBL" id="PYAV01000011">
    <property type="protein sequence ID" value="PSL43186.1"/>
    <property type="molecule type" value="Genomic_DNA"/>
</dbReference>
<dbReference type="SUPFAM" id="SSF52540">
    <property type="entry name" value="P-loop containing nucleoside triphosphate hydrolases"/>
    <property type="match status" value="1"/>
</dbReference>
<dbReference type="AlphaFoldDB" id="A0A2P8HAD2"/>
<feature type="domain" description="AAA+ ATPase" evidence="3">
    <location>
        <begin position="144"/>
        <end position="293"/>
    </location>
</feature>
<dbReference type="Pfam" id="PF19568">
    <property type="entry name" value="Spore_III_AA"/>
    <property type="match status" value="1"/>
</dbReference>
<proteinExistence type="predicted"/>
<evidence type="ECO:0000256" key="2">
    <source>
        <dbReference type="ARBA" id="ARBA00022840"/>
    </source>
</evidence>
<dbReference type="SMART" id="SM00382">
    <property type="entry name" value="AAA"/>
    <property type="match status" value="1"/>
</dbReference>
<dbReference type="InterPro" id="IPR045735">
    <property type="entry name" value="Spore_III_AA_AAA+_ATPase"/>
</dbReference>
<dbReference type="Proteomes" id="UP000242310">
    <property type="component" value="Unassembled WGS sequence"/>
</dbReference>
<evidence type="ECO:0000259" key="3">
    <source>
        <dbReference type="SMART" id="SM00382"/>
    </source>
</evidence>
<evidence type="ECO:0000313" key="4">
    <source>
        <dbReference type="EMBL" id="PSL43186.1"/>
    </source>
</evidence>
<accession>A0A2P8HAD2</accession>
<dbReference type="NCBIfam" id="TIGR02858">
    <property type="entry name" value="spore_III_AA"/>
    <property type="match status" value="1"/>
</dbReference>
<keyword evidence="2" id="KW-0067">ATP-binding</keyword>
<name>A0A2P8HAD2_9BACI</name>
<dbReference type="GO" id="GO:0005524">
    <property type="term" value="F:ATP binding"/>
    <property type="evidence" value="ECO:0007669"/>
    <property type="project" value="UniProtKB-KW"/>
</dbReference>
<dbReference type="PANTHER" id="PTHR20953:SF3">
    <property type="entry name" value="P-LOOP CONTAINING NUCLEOSIDE TRIPHOSPHATE HYDROLASES SUPERFAMILY PROTEIN"/>
    <property type="match status" value="1"/>
</dbReference>
<protein>
    <submittedName>
        <fullName evidence="4">Stage III sporulation protein AA</fullName>
    </submittedName>
</protein>
<dbReference type="Gene3D" id="3.40.50.300">
    <property type="entry name" value="P-loop containing nucleotide triphosphate hydrolases"/>
    <property type="match status" value="1"/>
</dbReference>
<dbReference type="RefSeq" id="WP_245893985.1">
    <property type="nucleotide sequence ID" value="NZ_PYAV01000011.1"/>
</dbReference>
<evidence type="ECO:0000256" key="1">
    <source>
        <dbReference type="ARBA" id="ARBA00022741"/>
    </source>
</evidence>
<gene>
    <name evidence="4" type="ORF">B0H94_1118</name>
</gene>
<organism evidence="4 5">
    <name type="scientific">Salsuginibacillus halophilus</name>
    <dbReference type="NCBI Taxonomy" id="517424"/>
    <lineage>
        <taxon>Bacteria</taxon>
        <taxon>Bacillati</taxon>
        <taxon>Bacillota</taxon>
        <taxon>Bacilli</taxon>
        <taxon>Bacillales</taxon>
        <taxon>Bacillaceae</taxon>
        <taxon>Salsuginibacillus</taxon>
    </lineage>
</organism>
<dbReference type="InterPro" id="IPR003593">
    <property type="entry name" value="AAA+_ATPase"/>
</dbReference>
<keyword evidence="5" id="KW-1185">Reference proteome</keyword>
<comment type="caution">
    <text evidence="4">The sequence shown here is derived from an EMBL/GenBank/DDBJ whole genome shotgun (WGS) entry which is preliminary data.</text>
</comment>
<reference evidence="4 5" key="1">
    <citation type="submission" date="2018-03" db="EMBL/GenBank/DDBJ databases">
        <title>Genomic Encyclopedia of Type Strains, Phase III (KMG-III): the genomes of soil and plant-associated and newly described type strains.</title>
        <authorList>
            <person name="Whitman W."/>
        </authorList>
    </citation>
    <scope>NUCLEOTIDE SEQUENCE [LARGE SCALE GENOMIC DNA]</scope>
    <source>
        <strain evidence="4 5">CGMCC 1.07653</strain>
    </source>
</reference>
<dbReference type="InterPro" id="IPR014217">
    <property type="entry name" value="Spore_III_AA"/>
</dbReference>
<dbReference type="InterPro" id="IPR027417">
    <property type="entry name" value="P-loop_NTPase"/>
</dbReference>
<dbReference type="PANTHER" id="PTHR20953">
    <property type="entry name" value="KINASE-RELATED"/>
    <property type="match status" value="1"/>
</dbReference>